<feature type="transmembrane region" description="Helical" evidence="8">
    <location>
        <begin position="188"/>
        <end position="211"/>
    </location>
</feature>
<comment type="function">
    <text evidence="8">Converts heme B (protoheme IX) to heme O by substitution of the vinyl group on carbon 2 of heme B porphyrin ring with a hydroxyethyl farnesyl side group.</text>
</comment>
<dbReference type="Gene3D" id="1.10.357.140">
    <property type="entry name" value="UbiA prenyltransferase"/>
    <property type="match status" value="1"/>
</dbReference>
<evidence type="ECO:0000256" key="6">
    <source>
        <dbReference type="ARBA" id="ARBA00023136"/>
    </source>
</evidence>
<dbReference type="PANTHER" id="PTHR43448:SF2">
    <property type="entry name" value="PROTOHEME IX FARNESYLTRANSFERASE, MITOCHONDRIAL"/>
    <property type="match status" value="1"/>
</dbReference>
<accession>A0ABX6YEU8</accession>
<proteinExistence type="inferred from homology"/>
<dbReference type="CDD" id="cd13957">
    <property type="entry name" value="PT_UbiA_Cox10"/>
    <property type="match status" value="1"/>
</dbReference>
<organism evidence="9 10">
    <name type="scientific">Paramicrobacterium chengjingii</name>
    <dbReference type="NCBI Taxonomy" id="2769067"/>
    <lineage>
        <taxon>Bacteria</taxon>
        <taxon>Bacillati</taxon>
        <taxon>Actinomycetota</taxon>
        <taxon>Actinomycetes</taxon>
        <taxon>Micrococcales</taxon>
        <taxon>Microbacteriaceae</taxon>
        <taxon>Paramicrobacterium</taxon>
    </lineage>
</organism>
<evidence type="ECO:0000256" key="8">
    <source>
        <dbReference type="HAMAP-Rule" id="MF_00154"/>
    </source>
</evidence>
<comment type="similarity">
    <text evidence="8">Belongs to the UbiA prenyltransferase family. Protoheme IX farnesyltransferase subfamily.</text>
</comment>
<feature type="transmembrane region" description="Helical" evidence="8">
    <location>
        <begin position="109"/>
        <end position="131"/>
    </location>
</feature>
<reference evidence="9 10" key="1">
    <citation type="submission" date="2020-12" db="EMBL/GenBank/DDBJ databases">
        <title>Microbacterium sp. HY060.</title>
        <authorList>
            <person name="Zhou J."/>
        </authorList>
    </citation>
    <scope>NUCLEOTIDE SEQUENCE [LARGE SCALE GENOMIC DNA]</scope>
    <source>
        <strain evidence="9 10">HY60</strain>
    </source>
</reference>
<feature type="transmembrane region" description="Helical" evidence="8">
    <location>
        <begin position="232"/>
        <end position="253"/>
    </location>
</feature>
<dbReference type="HAMAP" id="MF_00154">
    <property type="entry name" value="CyoE_CtaB"/>
    <property type="match status" value="1"/>
</dbReference>
<evidence type="ECO:0000256" key="1">
    <source>
        <dbReference type="ARBA" id="ARBA00004141"/>
    </source>
</evidence>
<dbReference type="RefSeq" id="WP_166992201.1">
    <property type="nucleotide sequence ID" value="NZ_CP061169.1"/>
</dbReference>
<dbReference type="InterPro" id="IPR044878">
    <property type="entry name" value="UbiA_sf"/>
</dbReference>
<keyword evidence="4 8" id="KW-1133">Transmembrane helix</keyword>
<evidence type="ECO:0000313" key="10">
    <source>
        <dbReference type="Proteomes" id="UP000662814"/>
    </source>
</evidence>
<keyword evidence="8" id="KW-1003">Cell membrane</keyword>
<dbReference type="Pfam" id="PF01040">
    <property type="entry name" value="UbiA"/>
    <property type="match status" value="1"/>
</dbReference>
<evidence type="ECO:0000256" key="3">
    <source>
        <dbReference type="ARBA" id="ARBA00022692"/>
    </source>
</evidence>
<keyword evidence="10" id="KW-1185">Reference proteome</keyword>
<dbReference type="Proteomes" id="UP000662814">
    <property type="component" value="Chromosome"/>
</dbReference>
<comment type="pathway">
    <text evidence="8">Porphyrin-containing compound metabolism; heme O biosynthesis; heme O from protoheme: step 1/1.</text>
</comment>
<feature type="transmembrane region" description="Helical" evidence="8">
    <location>
        <begin position="162"/>
        <end position="182"/>
    </location>
</feature>
<feature type="transmembrane region" description="Helical" evidence="8">
    <location>
        <begin position="65"/>
        <end position="88"/>
    </location>
</feature>
<evidence type="ECO:0000256" key="5">
    <source>
        <dbReference type="ARBA" id="ARBA00023133"/>
    </source>
</evidence>
<gene>
    <name evidence="9" type="primary">cyoE</name>
    <name evidence="8" type="synonym">ctaB</name>
    <name evidence="9" type="ORF">HCR76_10805</name>
</gene>
<dbReference type="NCBIfam" id="NF003348">
    <property type="entry name" value="PRK04375.1-1"/>
    <property type="match status" value="1"/>
</dbReference>
<feature type="transmembrane region" description="Helical" evidence="8">
    <location>
        <begin position="259"/>
        <end position="280"/>
    </location>
</feature>
<feature type="transmembrane region" description="Helical" evidence="8">
    <location>
        <begin position="137"/>
        <end position="155"/>
    </location>
</feature>
<evidence type="ECO:0000256" key="7">
    <source>
        <dbReference type="ARBA" id="ARBA00047690"/>
    </source>
</evidence>
<evidence type="ECO:0000313" key="9">
    <source>
        <dbReference type="EMBL" id="QPZ37333.1"/>
    </source>
</evidence>
<dbReference type="InterPro" id="IPR030470">
    <property type="entry name" value="UbiA_prenylTrfase_CS"/>
</dbReference>
<name>A0ABX6YEU8_9MICO</name>
<evidence type="ECO:0000256" key="4">
    <source>
        <dbReference type="ARBA" id="ARBA00022989"/>
    </source>
</evidence>
<keyword evidence="2 8" id="KW-0808">Transferase</keyword>
<dbReference type="PROSITE" id="PS00943">
    <property type="entry name" value="UBIA"/>
    <property type="match status" value="1"/>
</dbReference>
<dbReference type="InterPro" id="IPR000537">
    <property type="entry name" value="UbiA_prenyltransferase"/>
</dbReference>
<feature type="transmembrane region" description="Helical" evidence="8">
    <location>
        <begin position="42"/>
        <end position="59"/>
    </location>
</feature>
<comment type="miscellaneous">
    <text evidence="8">Carbon 2 of the heme B porphyrin ring is defined according to the Fischer nomenclature.</text>
</comment>
<dbReference type="InterPro" id="IPR006369">
    <property type="entry name" value="Protohaem_IX_farnesylTrfase"/>
</dbReference>
<dbReference type="PANTHER" id="PTHR43448">
    <property type="entry name" value="PROTOHEME IX FARNESYLTRANSFERASE, MITOCHONDRIAL"/>
    <property type="match status" value="1"/>
</dbReference>
<comment type="subcellular location">
    <subcellularLocation>
        <location evidence="8">Cell membrane</location>
        <topology evidence="8">Multi-pass membrane protein</topology>
    </subcellularLocation>
    <subcellularLocation>
        <location evidence="1">Membrane</location>
        <topology evidence="1">Multi-pass membrane protein</topology>
    </subcellularLocation>
</comment>
<evidence type="ECO:0000256" key="2">
    <source>
        <dbReference type="ARBA" id="ARBA00022679"/>
    </source>
</evidence>
<protein>
    <recommendedName>
        <fullName evidence="8">Protoheme IX farnesyltransferase</fullName>
        <ecNumber evidence="8">2.5.1.141</ecNumber>
    </recommendedName>
    <alternativeName>
        <fullName evidence="8">Heme B farnesyltransferase</fullName>
    </alternativeName>
    <alternativeName>
        <fullName evidence="8">Heme O synthase</fullName>
    </alternativeName>
</protein>
<feature type="transmembrane region" description="Helical" evidence="8">
    <location>
        <begin position="292"/>
        <end position="313"/>
    </location>
</feature>
<keyword evidence="3 8" id="KW-0812">Transmembrane</keyword>
<sequence>MVTTTHTSDRLGTDARMAARAARRRGPRASIARYYSLTKPRVLLANALTAVAGYFLASAGRFDLWVFVSLTIGSTLMIASACVLNNVLDRDIDAIMQRTRARATVSGSISAVRAVVFSIILGALGMASLAIGTNGAVMLAGSIGFVTYVVLYGMLSKRMSVHGTLVGSVSGAIPILSGYLAASERLDAGAIIAFAILFLWQMPAFYSISIYRRDEYARAGIPVLSVVRGIRATVVQILIYTIAFVLATLLLPLSGLVGIVYSATMAALGLAWIWLGARGLRARNPEIWARQMFRFSMIMVLAICLMVSVGPLLP</sequence>
<comment type="catalytic activity">
    <reaction evidence="7 8">
        <text>heme b + (2E,6E)-farnesyl diphosphate + H2O = Fe(II)-heme o + diphosphate</text>
        <dbReference type="Rhea" id="RHEA:28070"/>
        <dbReference type="ChEBI" id="CHEBI:15377"/>
        <dbReference type="ChEBI" id="CHEBI:33019"/>
        <dbReference type="ChEBI" id="CHEBI:60344"/>
        <dbReference type="ChEBI" id="CHEBI:60530"/>
        <dbReference type="ChEBI" id="CHEBI:175763"/>
        <dbReference type="EC" id="2.5.1.141"/>
    </reaction>
</comment>
<dbReference type="NCBIfam" id="TIGR01473">
    <property type="entry name" value="cyoE_ctaB"/>
    <property type="match status" value="1"/>
</dbReference>
<dbReference type="EMBL" id="CP061169">
    <property type="protein sequence ID" value="QPZ37333.1"/>
    <property type="molecule type" value="Genomic_DNA"/>
</dbReference>
<dbReference type="EC" id="2.5.1.141" evidence="8"/>
<keyword evidence="5 8" id="KW-0350">Heme biosynthesis</keyword>
<keyword evidence="6 8" id="KW-0472">Membrane</keyword>